<dbReference type="InterPro" id="IPR007452">
    <property type="entry name" value="TamB_C"/>
</dbReference>
<dbReference type="GO" id="GO:0009306">
    <property type="term" value="P:protein secretion"/>
    <property type="evidence" value="ECO:0007669"/>
    <property type="project" value="InterPro"/>
</dbReference>
<comment type="caution">
    <text evidence="7">The sequence shown here is derived from an EMBL/GenBank/DDBJ whole genome shotgun (WGS) entry which is preliminary data.</text>
</comment>
<reference evidence="7" key="1">
    <citation type="journal article" date="2020" name="mSystems">
        <title>Genome- and Community-Level Interaction Insights into Carbon Utilization and Element Cycling Functions of Hydrothermarchaeota in Hydrothermal Sediment.</title>
        <authorList>
            <person name="Zhou Z."/>
            <person name="Liu Y."/>
            <person name="Xu W."/>
            <person name="Pan J."/>
            <person name="Luo Z.H."/>
            <person name="Li M."/>
        </authorList>
    </citation>
    <scope>NUCLEOTIDE SEQUENCE [LARGE SCALE GENOMIC DNA]</scope>
    <source>
        <strain evidence="7">SpSt-780</strain>
    </source>
</reference>
<name>A0A7C4UGQ1_UNCW3</name>
<keyword evidence="2 5" id="KW-0812">Transmembrane</keyword>
<accession>A0A7C4UGQ1</accession>
<evidence type="ECO:0000313" key="7">
    <source>
        <dbReference type="EMBL" id="HGW92098.1"/>
    </source>
</evidence>
<dbReference type="EMBL" id="DTHG01000078">
    <property type="protein sequence ID" value="HGW92098.1"/>
    <property type="molecule type" value="Genomic_DNA"/>
</dbReference>
<dbReference type="GO" id="GO:0005886">
    <property type="term" value="C:plasma membrane"/>
    <property type="evidence" value="ECO:0007669"/>
    <property type="project" value="InterPro"/>
</dbReference>
<dbReference type="PANTHER" id="PTHR36985:SF1">
    <property type="entry name" value="TRANSLOCATION AND ASSEMBLY MODULE SUBUNIT TAMB"/>
    <property type="match status" value="1"/>
</dbReference>
<comment type="subcellular location">
    <subcellularLocation>
        <location evidence="1">Membrane</location>
        <topology evidence="1">Single-pass membrane protein</topology>
    </subcellularLocation>
</comment>
<keyword evidence="4 5" id="KW-0472">Membrane</keyword>
<evidence type="ECO:0000256" key="1">
    <source>
        <dbReference type="ARBA" id="ARBA00004167"/>
    </source>
</evidence>
<proteinExistence type="predicted"/>
<keyword evidence="3 5" id="KW-1133">Transmembrane helix</keyword>
<dbReference type="AlphaFoldDB" id="A0A7C4UGQ1"/>
<evidence type="ECO:0000256" key="2">
    <source>
        <dbReference type="ARBA" id="ARBA00022692"/>
    </source>
</evidence>
<organism evidence="7">
    <name type="scientific">candidate division WOR-3 bacterium</name>
    <dbReference type="NCBI Taxonomy" id="2052148"/>
    <lineage>
        <taxon>Bacteria</taxon>
        <taxon>Bacteria division WOR-3</taxon>
    </lineage>
</organism>
<evidence type="ECO:0000256" key="3">
    <source>
        <dbReference type="ARBA" id="ARBA00022989"/>
    </source>
</evidence>
<gene>
    <name evidence="7" type="ORF">ENV67_06130</name>
</gene>
<feature type="transmembrane region" description="Helical" evidence="5">
    <location>
        <begin position="7"/>
        <end position="26"/>
    </location>
</feature>
<evidence type="ECO:0000256" key="4">
    <source>
        <dbReference type="ARBA" id="ARBA00023136"/>
    </source>
</evidence>
<feature type="domain" description="Translocation and assembly module TamB C-terminal" evidence="6">
    <location>
        <begin position="770"/>
        <end position="1090"/>
    </location>
</feature>
<dbReference type="PANTHER" id="PTHR36985">
    <property type="entry name" value="TRANSLOCATION AND ASSEMBLY MODULE SUBUNIT TAMB"/>
    <property type="match status" value="1"/>
</dbReference>
<evidence type="ECO:0000256" key="5">
    <source>
        <dbReference type="SAM" id="Phobius"/>
    </source>
</evidence>
<sequence length="1103" mass="125353">MRVFKRIILSIIIFIGILITIITIFINTRYTKEIVLKVARKFIVGDFNIGSLRITPLGVRVKNVLWEKDGEKILSLDIGNVSFNPFKLKELKIKKVYVNGIYVNKIDSIKSFLRLKGGGGKILPVSIEDIKIENGKIVLKNYNINLSTDISIISKNGKMNIDIKGISMNLNDSLPVDIIGKTSIGLEKLEIGIEKMNIRFKNGFINIDGNFGKESEIVIKGNIDVKDFSSILPVNVGSKVLIDLNFKGNAKSPFISGNLFLKDISFQKYYLNYLNITPELKDKDFKVIVRTDGFYLDAKGNYLKEIKGKLVMKNFNIKEYTGKNSDLNGVINFNLDRKGNGLFSVLFNDSKFEEITMRNINIKGKRYFNDITIDTIHIDGEGINLEGKGIYKNKEFDLFIRSEGINLAKLQGIMKLKAEGFVKMEFKIKGDIKNPSLSGFLVLNSFSMNKINIDSLFIKPEIENIKNGDLKIFVNDVKFGKNDIQNIILNANIEEEKINYSLRTDFMMNHFVLYGDGMIKDTIFLNIDTLKIKMEGKEDIKNRDVIKIEIVKKDINIKDFSIIAPGLQMIITGFAGDKLDLTINISSPDLRKIAIFAGLKQILKGDLDFYISVRGTKENPVFGVYGLVHNFQFNDVKFDSLFILADYKDEFITLHSLKMQKDTISSVITAKVPFGLKKGIIKDREIYANANINFSDIRFLSSYIKEVNLYKGEFKMNVEAKGDMNNLNIDGNIGLSNISFSIPKINLKMEGFSGNIKLNEKKVELEIVNGEKTIKTKGYVLLKDLKPYDMNINTELVNFYIKDVFYTEANLKGLLSLQGSPFSPSLKGNIDIMKVVANIPFGGRKKGVKPREFPMDIDITINMPRNVWIRNDLVDMELGGMVKVKKKDRIKIEGEMNVLAGYFYYFDKPFNVEEGKFLFVEEIIPNINLKARSTLSYEEETEDKKKNIITGPVVLEVSGTLQDLQFDLYTEPPLPPLGLQEIIPLLNLDMKWSDLAKFQRMSTTIPSKAVSYVIRTQLLNRIRNSLGIDALDLNANLFGAEKTTQITVGKYFTKNIYGSYTRDIFATNPDQFLLKYIMRRGNIILQRNEEGNIWGGFEVNIKR</sequence>
<evidence type="ECO:0000259" key="6">
    <source>
        <dbReference type="Pfam" id="PF04357"/>
    </source>
</evidence>
<dbReference type="Pfam" id="PF04357">
    <property type="entry name" value="TamB"/>
    <property type="match status" value="1"/>
</dbReference>
<protein>
    <recommendedName>
        <fullName evidence="6">Translocation and assembly module TamB C-terminal domain-containing protein</fullName>
    </recommendedName>
</protein>